<dbReference type="PRINTS" id="PR02028">
    <property type="entry name" value="CMYCBINDINGP"/>
</dbReference>
<keyword evidence="3" id="KW-0539">Nucleus</keyword>
<keyword evidence="6" id="KW-1185">Reference proteome</keyword>
<accession>A0A075AVB1</accession>
<dbReference type="PANTHER" id="PTHR13168:SF0">
    <property type="entry name" value="C-MYC-BINDING PROTEIN"/>
    <property type="match status" value="1"/>
</dbReference>
<evidence type="ECO:0000313" key="6">
    <source>
        <dbReference type="Proteomes" id="UP000030755"/>
    </source>
</evidence>
<sequence>MQSVQVDQKKEDFRKYLEKNGIIDSLTKVLVGLYEESEKPENPLEFIKAYLGGPANIDVEALRAENEDLRRQNDELLEKVNELTQKLNGAAGATDNQATVQSQ</sequence>
<dbReference type="PANTHER" id="PTHR13168">
    <property type="entry name" value="ASSOCIATE OF C-MYC AMY-1"/>
    <property type="match status" value="1"/>
</dbReference>
<comment type="similarity">
    <text evidence="2">Belongs to the AMY1 family.</text>
</comment>
<evidence type="ECO:0000256" key="2">
    <source>
        <dbReference type="ARBA" id="ARBA00009389"/>
    </source>
</evidence>
<dbReference type="Proteomes" id="UP000030755">
    <property type="component" value="Unassembled WGS sequence"/>
</dbReference>
<dbReference type="CDD" id="cd21937">
    <property type="entry name" value="ZIP_MycBP-like"/>
    <property type="match status" value="1"/>
</dbReference>
<dbReference type="GO" id="GO:0005634">
    <property type="term" value="C:nucleus"/>
    <property type="evidence" value="ECO:0007669"/>
    <property type="project" value="UniProtKB-SubCell"/>
</dbReference>
<dbReference type="GO" id="GO:0003713">
    <property type="term" value="F:transcription coactivator activity"/>
    <property type="evidence" value="ECO:0007669"/>
    <property type="project" value="InterPro"/>
</dbReference>
<evidence type="ECO:0000256" key="4">
    <source>
        <dbReference type="SAM" id="Coils"/>
    </source>
</evidence>
<dbReference type="OrthoDB" id="524165at2759"/>
<keyword evidence="4" id="KW-0175">Coiled coil</keyword>
<dbReference type="OMA" id="MMHYKEE"/>
<dbReference type="Gene3D" id="6.10.250.1060">
    <property type="match status" value="1"/>
</dbReference>
<name>A0A075AVB1_ROZAC</name>
<dbReference type="HOGENOM" id="CLU_135895_3_0_1"/>
<dbReference type="EMBL" id="KE561146">
    <property type="protein sequence ID" value="EPZ32489.1"/>
    <property type="molecule type" value="Genomic_DNA"/>
</dbReference>
<dbReference type="AlphaFoldDB" id="A0A075AVB1"/>
<protein>
    <submittedName>
        <fullName evidence="5">Associate of Myc 1 domain-containing protein</fullName>
    </submittedName>
</protein>
<gene>
    <name evidence="5" type="ORF">O9G_004397</name>
</gene>
<evidence type="ECO:0000256" key="3">
    <source>
        <dbReference type="ARBA" id="ARBA00023242"/>
    </source>
</evidence>
<organism evidence="5 6">
    <name type="scientific">Rozella allomycis (strain CSF55)</name>
    <dbReference type="NCBI Taxonomy" id="988480"/>
    <lineage>
        <taxon>Eukaryota</taxon>
        <taxon>Fungi</taxon>
        <taxon>Fungi incertae sedis</taxon>
        <taxon>Cryptomycota</taxon>
        <taxon>Cryptomycota incertae sedis</taxon>
        <taxon>Rozella</taxon>
    </lineage>
</organism>
<dbReference type="InterPro" id="IPR026060">
    <property type="entry name" value="AMY1"/>
</dbReference>
<feature type="coiled-coil region" evidence="4">
    <location>
        <begin position="59"/>
        <end position="93"/>
    </location>
</feature>
<comment type="subcellular location">
    <subcellularLocation>
        <location evidence="1">Nucleus</location>
    </subcellularLocation>
</comment>
<evidence type="ECO:0000313" key="5">
    <source>
        <dbReference type="EMBL" id="EPZ32489.1"/>
    </source>
</evidence>
<dbReference type="STRING" id="988480.A0A075AVB1"/>
<reference evidence="5 6" key="1">
    <citation type="journal article" date="2013" name="Curr. Biol.">
        <title>Shared signatures of parasitism and phylogenomics unite Cryptomycota and microsporidia.</title>
        <authorList>
            <person name="James T.Y."/>
            <person name="Pelin A."/>
            <person name="Bonen L."/>
            <person name="Ahrendt S."/>
            <person name="Sain D."/>
            <person name="Corradi N."/>
            <person name="Stajich J.E."/>
        </authorList>
    </citation>
    <scope>NUCLEOTIDE SEQUENCE [LARGE SCALE GENOMIC DNA]</scope>
    <source>
        <strain evidence="5 6">CSF55</strain>
    </source>
</reference>
<evidence type="ECO:0000256" key="1">
    <source>
        <dbReference type="ARBA" id="ARBA00004123"/>
    </source>
</evidence>
<proteinExistence type="inferred from homology"/>